<evidence type="ECO:0000256" key="1">
    <source>
        <dbReference type="ARBA" id="ARBA00004141"/>
    </source>
</evidence>
<comment type="similarity">
    <text evidence="5">Belongs to the binding-protein-dependent transport system permease family.</text>
</comment>
<dbReference type="EMBL" id="LLYW01000006">
    <property type="protein sequence ID" value="KUH34374.1"/>
    <property type="molecule type" value="Genomic_DNA"/>
</dbReference>
<protein>
    <submittedName>
        <fullName evidence="7">Peptide transporter</fullName>
    </submittedName>
</protein>
<keyword evidence="5" id="KW-0813">Transport</keyword>
<dbReference type="AlphaFoldDB" id="A0A124EBK3"/>
<accession>A0A124EBK3</accession>
<evidence type="ECO:0000313" key="8">
    <source>
        <dbReference type="Proteomes" id="UP000053462"/>
    </source>
</evidence>
<gene>
    <name evidence="7" type="ORF">APY94_02200</name>
</gene>
<sequence length="489" mass="53575">MRWVDVKEGFKEFLEEFKREKTGIAGVLLLILLVLVALTAPYTTIPDLPDKWRSSAYWEDNPKNVPPTWYNMFTSQKLVPQVAYYSDELSITHPSNTEILIEAPYSFSKGYYLGPQGIIIRNINVTLNTPSEAPTYSLYLERPDGKTVPLVNNKPLTSSTTIAVGRDAAISANIYVWLVNVTEGKELDPLQAQMDPIVIMNINTLVSAAFAKVEPGMKAEDVVNNPEPLWGDYKLVLKIDNPAPDQNKVIIDDIKITFLGRSYGTMGTDYLGRDLWAGIIWGSRVSLVIGILVSVLSTLIGLVYGVTSAYLGGNADEFMMRINEIFASIPSLPILILIGATVGHVTLMFIVLLLVIFGWMGIARIARSMALQIKEQTYIEAARALGAGNGRIIFKHILPQLLPYAFAVIALSVPGAVIAEASLSFLGIGDPTAVTWGQILNAAQAQAATTKGYWWWVLPPGLGIAVVGLTFVLIGTALDKILNPRLRKL</sequence>
<dbReference type="STRING" id="227598.APY94_02200"/>
<feature type="transmembrane region" description="Helical" evidence="5">
    <location>
        <begin position="287"/>
        <end position="312"/>
    </location>
</feature>
<dbReference type="CDD" id="cd06261">
    <property type="entry name" value="TM_PBP2"/>
    <property type="match status" value="1"/>
</dbReference>
<feature type="transmembrane region" description="Helical" evidence="5">
    <location>
        <begin position="401"/>
        <end position="419"/>
    </location>
</feature>
<evidence type="ECO:0000259" key="6">
    <source>
        <dbReference type="PROSITE" id="PS50928"/>
    </source>
</evidence>
<comment type="caution">
    <text evidence="7">The sequence shown here is derived from an EMBL/GenBank/DDBJ whole genome shotgun (WGS) entry which is preliminary data.</text>
</comment>
<dbReference type="InterPro" id="IPR000515">
    <property type="entry name" value="MetI-like"/>
</dbReference>
<evidence type="ECO:0000256" key="4">
    <source>
        <dbReference type="ARBA" id="ARBA00023136"/>
    </source>
</evidence>
<feature type="domain" description="ABC transmembrane type-1" evidence="6">
    <location>
        <begin position="283"/>
        <end position="475"/>
    </location>
</feature>
<proteinExistence type="inferred from homology"/>
<dbReference type="RefSeq" id="WP_058938086.1">
    <property type="nucleotide sequence ID" value="NZ_LLYW01000006.1"/>
</dbReference>
<reference evidence="7 8" key="1">
    <citation type="submission" date="2015-10" db="EMBL/GenBank/DDBJ databases">
        <title>Draft genome sequence of Thermococcus celericrescens strain DSM 17994.</title>
        <authorList>
            <person name="Hong S.-J."/>
            <person name="Park C.-E."/>
            <person name="Shin J.-H."/>
        </authorList>
    </citation>
    <scope>NUCLEOTIDE SEQUENCE [LARGE SCALE GENOMIC DNA]</scope>
    <source>
        <strain evidence="7 8">DSM 17994</strain>
    </source>
</reference>
<feature type="transmembrane region" description="Helical" evidence="5">
    <location>
        <begin position="23"/>
        <end position="45"/>
    </location>
</feature>
<dbReference type="InterPro" id="IPR035906">
    <property type="entry name" value="MetI-like_sf"/>
</dbReference>
<keyword evidence="3 5" id="KW-1133">Transmembrane helix</keyword>
<dbReference type="PROSITE" id="PS50928">
    <property type="entry name" value="ABC_TM1"/>
    <property type="match status" value="1"/>
</dbReference>
<feature type="transmembrane region" description="Helical" evidence="5">
    <location>
        <begin position="332"/>
        <end position="359"/>
    </location>
</feature>
<comment type="subcellular location">
    <subcellularLocation>
        <location evidence="5">Cell membrane</location>
        <topology evidence="5">Multi-pass membrane protein</topology>
    </subcellularLocation>
    <subcellularLocation>
        <location evidence="1">Membrane</location>
        <topology evidence="1">Multi-pass membrane protein</topology>
    </subcellularLocation>
</comment>
<keyword evidence="2 5" id="KW-0812">Transmembrane</keyword>
<dbReference type="GO" id="GO:0005886">
    <property type="term" value="C:plasma membrane"/>
    <property type="evidence" value="ECO:0007669"/>
    <property type="project" value="UniProtKB-SubCell"/>
</dbReference>
<dbReference type="PANTHER" id="PTHR43839">
    <property type="entry name" value="OPPC IN A BINDING PROTEIN-DEPENDENT TRANSPORT SYSTEM"/>
    <property type="match status" value="1"/>
</dbReference>
<evidence type="ECO:0000313" key="7">
    <source>
        <dbReference type="EMBL" id="KUH34374.1"/>
    </source>
</evidence>
<evidence type="ECO:0000256" key="2">
    <source>
        <dbReference type="ARBA" id="ARBA00022692"/>
    </source>
</evidence>
<evidence type="ECO:0000256" key="5">
    <source>
        <dbReference type="RuleBase" id="RU363032"/>
    </source>
</evidence>
<dbReference type="Gene3D" id="1.10.3720.10">
    <property type="entry name" value="MetI-like"/>
    <property type="match status" value="1"/>
</dbReference>
<keyword evidence="4 5" id="KW-0472">Membrane</keyword>
<evidence type="ECO:0000256" key="3">
    <source>
        <dbReference type="ARBA" id="ARBA00022989"/>
    </source>
</evidence>
<keyword evidence="8" id="KW-1185">Reference proteome</keyword>
<dbReference type="Pfam" id="PF00528">
    <property type="entry name" value="BPD_transp_1"/>
    <property type="match status" value="1"/>
</dbReference>
<dbReference type="Proteomes" id="UP000053462">
    <property type="component" value="Unassembled WGS sequence"/>
</dbReference>
<dbReference type="GO" id="GO:0055085">
    <property type="term" value="P:transmembrane transport"/>
    <property type="evidence" value="ECO:0007669"/>
    <property type="project" value="InterPro"/>
</dbReference>
<organism evidence="7 8">
    <name type="scientific">Thermococcus celericrescens</name>
    <dbReference type="NCBI Taxonomy" id="227598"/>
    <lineage>
        <taxon>Archaea</taxon>
        <taxon>Methanobacteriati</taxon>
        <taxon>Methanobacteriota</taxon>
        <taxon>Thermococci</taxon>
        <taxon>Thermococcales</taxon>
        <taxon>Thermococcaceae</taxon>
        <taxon>Thermococcus</taxon>
    </lineage>
</organism>
<feature type="transmembrane region" description="Helical" evidence="5">
    <location>
        <begin position="453"/>
        <end position="478"/>
    </location>
</feature>
<dbReference type="PANTHER" id="PTHR43839:SF1">
    <property type="entry name" value="OPPC IN A BINDING PROTEIN-DEPENDENT TRANSPORT SYSTEM"/>
    <property type="match status" value="1"/>
</dbReference>
<dbReference type="SUPFAM" id="SSF161098">
    <property type="entry name" value="MetI-like"/>
    <property type="match status" value="1"/>
</dbReference>
<name>A0A124EBK3_9EURY</name>
<dbReference type="OrthoDB" id="312811at2157"/>